<keyword evidence="3" id="KW-1185">Reference proteome</keyword>
<evidence type="ECO:0000256" key="1">
    <source>
        <dbReference type="SAM" id="MobiDB-lite"/>
    </source>
</evidence>
<evidence type="ECO:0000313" key="2">
    <source>
        <dbReference type="EMBL" id="KAF4671223.1"/>
    </source>
</evidence>
<feature type="compositionally biased region" description="Basic and acidic residues" evidence="1">
    <location>
        <begin position="72"/>
        <end position="86"/>
    </location>
</feature>
<name>A0A7J6MI65_PERCH</name>
<feature type="region of interest" description="Disordered" evidence="1">
    <location>
        <begin position="141"/>
        <end position="194"/>
    </location>
</feature>
<protein>
    <submittedName>
        <fullName evidence="2">Uncharacterized protein</fullName>
    </submittedName>
</protein>
<feature type="compositionally biased region" description="Basic and acidic residues" evidence="1">
    <location>
        <begin position="165"/>
        <end position="177"/>
    </location>
</feature>
<dbReference type="EMBL" id="JAAPAO010000140">
    <property type="protein sequence ID" value="KAF4671223.1"/>
    <property type="molecule type" value="Genomic_DNA"/>
</dbReference>
<feature type="region of interest" description="Disordered" evidence="1">
    <location>
        <begin position="72"/>
        <end position="108"/>
    </location>
</feature>
<organism evidence="2 3">
    <name type="scientific">Perkinsus chesapeaki</name>
    <name type="common">Clam parasite</name>
    <name type="synonym">Perkinsus andrewsi</name>
    <dbReference type="NCBI Taxonomy" id="330153"/>
    <lineage>
        <taxon>Eukaryota</taxon>
        <taxon>Sar</taxon>
        <taxon>Alveolata</taxon>
        <taxon>Perkinsozoa</taxon>
        <taxon>Perkinsea</taxon>
        <taxon>Perkinsida</taxon>
        <taxon>Perkinsidae</taxon>
        <taxon>Perkinsus</taxon>
    </lineage>
</organism>
<gene>
    <name evidence="2" type="ORF">FOL47_001669</name>
</gene>
<comment type="caution">
    <text evidence="2">The sequence shown here is derived from an EMBL/GenBank/DDBJ whole genome shotgun (WGS) entry which is preliminary data.</text>
</comment>
<dbReference type="Proteomes" id="UP000591131">
    <property type="component" value="Unassembled WGS sequence"/>
</dbReference>
<sequence>MAQRYYTELRTSPMTLAGLQHSGSVCGGEEATAKMRPDLSSSFALGSMHSRENEGYLTGTVGGLRLSLVDSKRADKSGQSRQDNRSRLMTADEGGLGGSIDSEGPKHRKSVLPSQLAMGSLSPGVERKADGLNFGSSRRHFTSSSTDLFSPTNGNHGLRGSRKRMQIERPRQSEGDRGMGIFPTDPRSSSNLQTDGNVAHLLHMLSAPSRGRFAAKKAIPASYSTKTLRRKADVKEAVASESDCTSWMGRGLRTKYSLPRKETGEWMSGLDHAGILWFRKLHTFDFVPRNRAAAAMPTK</sequence>
<evidence type="ECO:0000313" key="3">
    <source>
        <dbReference type="Proteomes" id="UP000591131"/>
    </source>
</evidence>
<reference evidence="2 3" key="1">
    <citation type="submission" date="2020-04" db="EMBL/GenBank/DDBJ databases">
        <title>Perkinsus chesapeaki whole genome sequence.</title>
        <authorList>
            <person name="Bogema D.R."/>
        </authorList>
    </citation>
    <scope>NUCLEOTIDE SEQUENCE [LARGE SCALE GENOMIC DNA]</scope>
    <source>
        <strain evidence="2">ATCC PRA-425</strain>
    </source>
</reference>
<dbReference type="AlphaFoldDB" id="A0A7J6MI65"/>
<feature type="compositionally biased region" description="Polar residues" evidence="1">
    <location>
        <begin position="142"/>
        <end position="155"/>
    </location>
</feature>
<accession>A0A7J6MI65</accession>
<proteinExistence type="predicted"/>